<dbReference type="AlphaFoldDB" id="A0A0E9QXW3"/>
<evidence type="ECO:0000256" key="1">
    <source>
        <dbReference type="SAM" id="MobiDB-lite"/>
    </source>
</evidence>
<feature type="compositionally biased region" description="Polar residues" evidence="1">
    <location>
        <begin position="33"/>
        <end position="45"/>
    </location>
</feature>
<protein>
    <submittedName>
        <fullName evidence="2">Uncharacterized protein</fullName>
    </submittedName>
</protein>
<feature type="region of interest" description="Disordered" evidence="1">
    <location>
        <begin position="27"/>
        <end position="54"/>
    </location>
</feature>
<accession>A0A0E9QXW3</accession>
<sequence length="78" mass="8613">MNSGDGMPKELSMSPIQFLNIQALTAMSHHKNQASGRTKPNTSGTRGPGVTSLGLNNKMKKMHLMFVTFTKWRVLPKV</sequence>
<organism evidence="2">
    <name type="scientific">Anguilla anguilla</name>
    <name type="common">European freshwater eel</name>
    <name type="synonym">Muraena anguilla</name>
    <dbReference type="NCBI Taxonomy" id="7936"/>
    <lineage>
        <taxon>Eukaryota</taxon>
        <taxon>Metazoa</taxon>
        <taxon>Chordata</taxon>
        <taxon>Craniata</taxon>
        <taxon>Vertebrata</taxon>
        <taxon>Euteleostomi</taxon>
        <taxon>Actinopterygii</taxon>
        <taxon>Neopterygii</taxon>
        <taxon>Teleostei</taxon>
        <taxon>Anguilliformes</taxon>
        <taxon>Anguillidae</taxon>
        <taxon>Anguilla</taxon>
    </lineage>
</organism>
<name>A0A0E9QXW3_ANGAN</name>
<dbReference type="EMBL" id="GBXM01087275">
    <property type="protein sequence ID" value="JAH21302.1"/>
    <property type="molecule type" value="Transcribed_RNA"/>
</dbReference>
<proteinExistence type="predicted"/>
<evidence type="ECO:0000313" key="2">
    <source>
        <dbReference type="EMBL" id="JAH21302.1"/>
    </source>
</evidence>
<reference evidence="2" key="1">
    <citation type="submission" date="2014-11" db="EMBL/GenBank/DDBJ databases">
        <authorList>
            <person name="Amaro Gonzalez C."/>
        </authorList>
    </citation>
    <scope>NUCLEOTIDE SEQUENCE</scope>
</reference>
<reference evidence="2" key="2">
    <citation type="journal article" date="2015" name="Fish Shellfish Immunol.">
        <title>Early steps in the European eel (Anguilla anguilla)-Vibrio vulnificus interaction in the gills: Role of the RtxA13 toxin.</title>
        <authorList>
            <person name="Callol A."/>
            <person name="Pajuelo D."/>
            <person name="Ebbesson L."/>
            <person name="Teles M."/>
            <person name="MacKenzie S."/>
            <person name="Amaro C."/>
        </authorList>
    </citation>
    <scope>NUCLEOTIDE SEQUENCE</scope>
</reference>